<organism evidence="1 2">
    <name type="scientific">Arthrobacter phage Bolt007</name>
    <dbReference type="NCBI Taxonomy" id="3017297"/>
    <lineage>
        <taxon>Viruses</taxon>
        <taxon>Duplodnaviria</taxon>
        <taxon>Heunggongvirae</taxon>
        <taxon>Uroviricota</taxon>
        <taxon>Caudoviricetes</taxon>
        <taxon>Berryhillviridae</taxon>
        <taxon>Lilmacvirus</taxon>
        <taxon>Lilmacvirus bolt007</taxon>
    </lineage>
</organism>
<dbReference type="Proteomes" id="UP001212175">
    <property type="component" value="Segment"/>
</dbReference>
<proteinExistence type="predicted"/>
<accession>A0AA49E480</accession>
<reference evidence="1 2" key="1">
    <citation type="submission" date="2022-12" db="EMBL/GenBank/DDBJ databases">
        <authorList>
            <person name="Batteikh M."/>
            <person name="Krug K."/>
            <person name="Kamarzar M."/>
            <person name="Huq N."/>
            <person name="Esparza P.D."/>
            <person name="Ma Y."/>
            <person name="Wang J.Y."/>
            <person name="Fleming H.S."/>
            <person name="Wright N.E."/>
            <person name="Melkote A."/>
            <person name="Senthilvelan J."/>
            <person name="Rajiv S."/>
            <person name="Paek B.H."/>
            <person name="Gonzalez C."/>
            <person name="Abuwarda M."/>
            <person name="Niazmandi K."/>
            <person name="Whang A."/>
            <person name="Magaling J.T.M."/>
            <person name="Seeman S."/>
            <person name="Chai A.E."/>
            <person name="Zorawik M."/>
            <person name="Kasemsunt F."/>
            <person name="Garza D.R."/>
            <person name="Ngo R.T."/>
            <person name="Reddi K."/>
            <person name="Freise A.C."/>
            <person name="Garcia-Vedrenne A.E."/>
            <person name="Garlena R.A."/>
            <person name="Russell D.A."/>
            <person name="Jacobs-Sera D."/>
            <person name="Hatfull G.F."/>
        </authorList>
    </citation>
    <scope>NUCLEOTIDE SEQUENCE [LARGE SCALE GENOMIC DNA]</scope>
</reference>
<evidence type="ECO:0000313" key="2">
    <source>
        <dbReference type="Proteomes" id="UP001212175"/>
    </source>
</evidence>
<keyword evidence="2" id="KW-1185">Reference proteome</keyword>
<dbReference type="EMBL" id="OP985600">
    <property type="protein sequence ID" value="WBF79037.1"/>
    <property type="molecule type" value="Genomic_DNA"/>
</dbReference>
<name>A0AA49E480_9CAUD</name>
<gene>
    <name evidence="1" type="primary">69</name>
    <name evidence="1" type="ORF">SEA_BOLT007_69</name>
</gene>
<sequence length="58" mass="6081">MSHFKLETLRGGKWLVEYEGEDAVAYATAVLAAAVDARSTRATSVALLGEDVDPEGAA</sequence>
<protein>
    <submittedName>
        <fullName evidence="1">Uncharacterized protein</fullName>
    </submittedName>
</protein>
<evidence type="ECO:0000313" key="1">
    <source>
        <dbReference type="EMBL" id="WBF79037.1"/>
    </source>
</evidence>